<dbReference type="EMBL" id="BPLQ01004544">
    <property type="protein sequence ID" value="GIY08772.1"/>
    <property type="molecule type" value="Genomic_DNA"/>
</dbReference>
<gene>
    <name evidence="1" type="ORF">CDAR_24401</name>
</gene>
<reference evidence="1 2" key="1">
    <citation type="submission" date="2021-06" db="EMBL/GenBank/DDBJ databases">
        <title>Caerostris darwini draft genome.</title>
        <authorList>
            <person name="Kono N."/>
            <person name="Arakawa K."/>
        </authorList>
    </citation>
    <scope>NUCLEOTIDE SEQUENCE [LARGE SCALE GENOMIC DNA]</scope>
</reference>
<dbReference type="Proteomes" id="UP001054837">
    <property type="component" value="Unassembled WGS sequence"/>
</dbReference>
<evidence type="ECO:0000313" key="2">
    <source>
        <dbReference type="Proteomes" id="UP001054837"/>
    </source>
</evidence>
<proteinExistence type="predicted"/>
<evidence type="ECO:0000313" key="1">
    <source>
        <dbReference type="EMBL" id="GIY08772.1"/>
    </source>
</evidence>
<protein>
    <submittedName>
        <fullName evidence="1">Uncharacterized protein</fullName>
    </submittedName>
</protein>
<organism evidence="1 2">
    <name type="scientific">Caerostris darwini</name>
    <dbReference type="NCBI Taxonomy" id="1538125"/>
    <lineage>
        <taxon>Eukaryota</taxon>
        <taxon>Metazoa</taxon>
        <taxon>Ecdysozoa</taxon>
        <taxon>Arthropoda</taxon>
        <taxon>Chelicerata</taxon>
        <taxon>Arachnida</taxon>
        <taxon>Araneae</taxon>
        <taxon>Araneomorphae</taxon>
        <taxon>Entelegynae</taxon>
        <taxon>Araneoidea</taxon>
        <taxon>Araneidae</taxon>
        <taxon>Caerostris</taxon>
    </lineage>
</organism>
<name>A0AAV4QKP7_9ARAC</name>
<comment type="caution">
    <text evidence="1">The sequence shown here is derived from an EMBL/GenBank/DDBJ whole genome shotgun (WGS) entry which is preliminary data.</text>
</comment>
<dbReference type="AlphaFoldDB" id="A0AAV4QKP7"/>
<sequence>MSASPVRIFRFIRLCNLYGPLSRFRDRTSSTSGRVLVITRHSKSSINVKYFNILRGPLGLCRAKVKLTSFLRNKAHDTSKIACNCFSKTRGKQFFPYCFGR</sequence>
<accession>A0AAV4QKP7</accession>
<keyword evidence="2" id="KW-1185">Reference proteome</keyword>